<feature type="transmembrane region" description="Helical" evidence="1">
    <location>
        <begin position="200"/>
        <end position="218"/>
    </location>
</feature>
<feature type="transmembrane region" description="Helical" evidence="1">
    <location>
        <begin position="143"/>
        <end position="161"/>
    </location>
</feature>
<dbReference type="SUPFAM" id="SSF56524">
    <property type="entry name" value="Oxidoreductase molybdopterin-binding domain"/>
    <property type="match status" value="1"/>
</dbReference>
<dbReference type="InterPro" id="IPR036374">
    <property type="entry name" value="OxRdtase_Mopterin-bd_sf"/>
</dbReference>
<keyword evidence="1" id="KW-0812">Transmembrane</keyword>
<evidence type="ECO:0000313" key="3">
    <source>
        <dbReference type="EMBL" id="CAB4956159.1"/>
    </source>
</evidence>
<proteinExistence type="predicted"/>
<dbReference type="PANTHER" id="PTHR43032">
    <property type="entry name" value="PROTEIN-METHIONINE-SULFOXIDE REDUCTASE"/>
    <property type="match status" value="1"/>
</dbReference>
<dbReference type="Pfam" id="PF00174">
    <property type="entry name" value="Oxidored_molyb"/>
    <property type="match status" value="1"/>
</dbReference>
<sequence>MRVPHPDHFTSRLRSPAVAARVGVWLGISFGTCFLTGLVSHWAQLPSPAIGFPTSPAWGYRFTQGLHVVTGCAAVPLLLVKLWAVYPRLFERVDLGAGRRLVAVGLERASIAVLVAASIFQLATGLANAAQWYPWREFSFRTTHYALAWVAIGALLVHIAVKLPVIRAALGADVDDTTHDRESAVEAGPVSRRTLLRTTWAAAGVAVLATAGGTVPWLRRVSVLAVRTGEGPGGVPINKTAAAAGVTATAADPGWALEVVVGGDVRARLGLADLRALPQHTVDLPIACVEGWSAQGRWSGVRISDVLAAAGATGGRDVLVTSLQQSGAFRRTVLPGAFADDDRTLLALDLAGEPLSLDHGHPCRLIAPNRPGVLQTKWLSSLEVGA</sequence>
<accession>A0A6J7KNT6</accession>
<feature type="transmembrane region" description="Helical" evidence="1">
    <location>
        <begin position="62"/>
        <end position="80"/>
    </location>
</feature>
<dbReference type="Gene3D" id="3.90.420.10">
    <property type="entry name" value="Oxidoreductase, molybdopterin-binding domain"/>
    <property type="match status" value="1"/>
</dbReference>
<feature type="transmembrane region" description="Helical" evidence="1">
    <location>
        <begin position="101"/>
        <end position="123"/>
    </location>
</feature>
<protein>
    <submittedName>
        <fullName evidence="3">Unannotated protein</fullName>
    </submittedName>
</protein>
<dbReference type="PANTHER" id="PTHR43032:SF2">
    <property type="entry name" value="BLL0505 PROTEIN"/>
    <property type="match status" value="1"/>
</dbReference>
<evidence type="ECO:0000259" key="2">
    <source>
        <dbReference type="Pfam" id="PF00174"/>
    </source>
</evidence>
<name>A0A6J7KNT6_9ZZZZ</name>
<evidence type="ECO:0000256" key="1">
    <source>
        <dbReference type="SAM" id="Phobius"/>
    </source>
</evidence>
<keyword evidence="1" id="KW-0472">Membrane</keyword>
<feature type="transmembrane region" description="Helical" evidence="1">
    <location>
        <begin position="22"/>
        <end position="42"/>
    </location>
</feature>
<organism evidence="3">
    <name type="scientific">freshwater metagenome</name>
    <dbReference type="NCBI Taxonomy" id="449393"/>
    <lineage>
        <taxon>unclassified sequences</taxon>
        <taxon>metagenomes</taxon>
        <taxon>ecological metagenomes</taxon>
    </lineage>
</organism>
<reference evidence="3" key="1">
    <citation type="submission" date="2020-05" db="EMBL/GenBank/DDBJ databases">
        <authorList>
            <person name="Chiriac C."/>
            <person name="Salcher M."/>
            <person name="Ghai R."/>
            <person name="Kavagutti S V."/>
        </authorList>
    </citation>
    <scope>NUCLEOTIDE SEQUENCE</scope>
</reference>
<dbReference type="InterPro" id="IPR000572">
    <property type="entry name" value="OxRdtase_Mopterin-bd_dom"/>
</dbReference>
<dbReference type="CDD" id="cd00321">
    <property type="entry name" value="SO_family_Moco"/>
    <property type="match status" value="1"/>
</dbReference>
<dbReference type="EMBL" id="CAFBMW010000028">
    <property type="protein sequence ID" value="CAB4956159.1"/>
    <property type="molecule type" value="Genomic_DNA"/>
</dbReference>
<feature type="domain" description="Oxidoreductase molybdopterin-binding" evidence="2">
    <location>
        <begin position="254"/>
        <end position="384"/>
    </location>
</feature>
<keyword evidence="1" id="KW-1133">Transmembrane helix</keyword>
<gene>
    <name evidence="3" type="ORF">UFOPK3662_02892</name>
</gene>
<dbReference type="AlphaFoldDB" id="A0A6J7KNT6"/>